<evidence type="ECO:0000313" key="3">
    <source>
        <dbReference type="Proteomes" id="UP000178510"/>
    </source>
</evidence>
<feature type="region of interest" description="Disordered" evidence="1">
    <location>
        <begin position="57"/>
        <end position="92"/>
    </location>
</feature>
<organism evidence="2 3">
    <name type="scientific">Candidatus Sungbacteria bacterium RIFCSPHIGHO2_02_FULL_52_23</name>
    <dbReference type="NCBI Taxonomy" id="1802274"/>
    <lineage>
        <taxon>Bacteria</taxon>
        <taxon>Candidatus Sungiibacteriota</taxon>
    </lineage>
</organism>
<sequence>MALDTGQTGERTNISAEDEIRELEQKLAEKKRVLAEGGAAPREEKEVFREVMREHIGEKMPSSMPSPAPVPPPLSTGAPLMPGIGSGRDTAADAAREAKVAALVERAMTSSIEGAIRVAQAESPYLMDALHDRLADEYYDKLVQLRKLESL</sequence>
<feature type="compositionally biased region" description="Pro residues" evidence="1">
    <location>
        <begin position="64"/>
        <end position="74"/>
    </location>
</feature>
<proteinExistence type="predicted"/>
<dbReference type="Proteomes" id="UP000178510">
    <property type="component" value="Unassembled WGS sequence"/>
</dbReference>
<comment type="caution">
    <text evidence="2">The sequence shown here is derived from an EMBL/GenBank/DDBJ whole genome shotgun (WGS) entry which is preliminary data.</text>
</comment>
<accession>A0A1G2KZF1</accession>
<reference evidence="2 3" key="1">
    <citation type="journal article" date="2016" name="Nat. Commun.">
        <title>Thousands of microbial genomes shed light on interconnected biogeochemical processes in an aquifer system.</title>
        <authorList>
            <person name="Anantharaman K."/>
            <person name="Brown C.T."/>
            <person name="Hug L.A."/>
            <person name="Sharon I."/>
            <person name="Castelle C.J."/>
            <person name="Probst A.J."/>
            <person name="Thomas B.C."/>
            <person name="Singh A."/>
            <person name="Wilkins M.J."/>
            <person name="Karaoz U."/>
            <person name="Brodie E.L."/>
            <person name="Williams K.H."/>
            <person name="Hubbard S.S."/>
            <person name="Banfield J.F."/>
        </authorList>
    </citation>
    <scope>NUCLEOTIDE SEQUENCE [LARGE SCALE GENOMIC DNA]</scope>
</reference>
<name>A0A1G2KZF1_9BACT</name>
<gene>
    <name evidence="2" type="ORF">A3J58_00180</name>
</gene>
<dbReference type="AlphaFoldDB" id="A0A1G2KZF1"/>
<evidence type="ECO:0000256" key="1">
    <source>
        <dbReference type="SAM" id="MobiDB-lite"/>
    </source>
</evidence>
<dbReference type="EMBL" id="MHQM01000017">
    <property type="protein sequence ID" value="OHA03892.1"/>
    <property type="molecule type" value="Genomic_DNA"/>
</dbReference>
<dbReference type="STRING" id="1802274.A3J58_00180"/>
<evidence type="ECO:0000313" key="2">
    <source>
        <dbReference type="EMBL" id="OHA03892.1"/>
    </source>
</evidence>
<protein>
    <submittedName>
        <fullName evidence="2">Uncharacterized protein</fullName>
    </submittedName>
</protein>